<accession>A0A5C8NLK2</accession>
<evidence type="ECO:0000313" key="2">
    <source>
        <dbReference type="EMBL" id="TXL61970.1"/>
    </source>
</evidence>
<dbReference type="Proteomes" id="UP000321571">
    <property type="component" value="Unassembled WGS sequence"/>
</dbReference>
<dbReference type="InterPro" id="IPR041581">
    <property type="entry name" value="Glyoxalase_6"/>
</dbReference>
<feature type="domain" description="VOC" evidence="1">
    <location>
        <begin position="117"/>
        <end position="227"/>
    </location>
</feature>
<name>A0A5C8NLK2_9ACTN</name>
<sequence length="230" mass="25431">MPLVTYKDLCIDVNDIAVARDFWAPTLGLSVKDLGADDPDGIALVGPYPQHTIWPCVVPEPHPVKNRVHLDVVASSLEPFEQLPRLSEPGEFPWTVFADPEGNEFCVFVVDNPGELRLKDVVVDAAHPKAIALWWQSVWGGDLGSKPENDWYWIDNIPGAPVESFDFVPVPEPKTVKNRVHWDVTLADGTVDDLVAAGATVLREPDDEIRWTVMADPEGNEFCVFAPADV</sequence>
<dbReference type="PANTHER" id="PTHR35908">
    <property type="entry name" value="HYPOTHETICAL FUSION PROTEIN"/>
    <property type="match status" value="1"/>
</dbReference>
<organism evidence="2 3">
    <name type="scientific">Aeromicrobium terrae</name>
    <dbReference type="NCBI Taxonomy" id="2498846"/>
    <lineage>
        <taxon>Bacteria</taxon>
        <taxon>Bacillati</taxon>
        <taxon>Actinomycetota</taxon>
        <taxon>Actinomycetes</taxon>
        <taxon>Propionibacteriales</taxon>
        <taxon>Nocardioidaceae</taxon>
        <taxon>Aeromicrobium</taxon>
    </lineage>
</organism>
<dbReference type="EMBL" id="VDUX01000002">
    <property type="protein sequence ID" value="TXL61970.1"/>
    <property type="molecule type" value="Genomic_DNA"/>
</dbReference>
<dbReference type="PROSITE" id="PS51819">
    <property type="entry name" value="VOC"/>
    <property type="match status" value="1"/>
</dbReference>
<proteinExistence type="predicted"/>
<reference evidence="2 3" key="1">
    <citation type="submission" date="2019-06" db="EMBL/GenBank/DDBJ databases">
        <title>Aeromicrobium sp. nov., isolated from a maize field.</title>
        <authorList>
            <person name="Lin S.-Y."/>
            <person name="Tsai C.-F."/>
            <person name="Young C.-C."/>
        </authorList>
    </citation>
    <scope>NUCLEOTIDE SEQUENCE [LARGE SCALE GENOMIC DNA]</scope>
    <source>
        <strain evidence="2 3">CC-CFT486</strain>
    </source>
</reference>
<dbReference type="SUPFAM" id="SSF54593">
    <property type="entry name" value="Glyoxalase/Bleomycin resistance protein/Dihydroxybiphenyl dioxygenase"/>
    <property type="match status" value="2"/>
</dbReference>
<dbReference type="AlphaFoldDB" id="A0A5C8NLK2"/>
<gene>
    <name evidence="2" type="ORF">FHP06_04450</name>
</gene>
<dbReference type="InterPro" id="IPR029068">
    <property type="entry name" value="Glyas_Bleomycin-R_OHBP_Dase"/>
</dbReference>
<dbReference type="RefSeq" id="WP_147684196.1">
    <property type="nucleotide sequence ID" value="NZ_VDUX01000002.1"/>
</dbReference>
<protein>
    <submittedName>
        <fullName evidence="2">VOC family protein</fullName>
    </submittedName>
</protein>
<evidence type="ECO:0000313" key="3">
    <source>
        <dbReference type="Proteomes" id="UP000321571"/>
    </source>
</evidence>
<dbReference type="OrthoDB" id="3212826at2"/>
<dbReference type="PANTHER" id="PTHR35908:SF1">
    <property type="entry name" value="CONSERVED PROTEIN"/>
    <property type="match status" value="1"/>
</dbReference>
<keyword evidence="3" id="KW-1185">Reference proteome</keyword>
<dbReference type="Gene3D" id="3.10.180.10">
    <property type="entry name" value="2,3-Dihydroxybiphenyl 1,2-Dioxygenase, domain 1"/>
    <property type="match status" value="2"/>
</dbReference>
<dbReference type="CDD" id="cd06587">
    <property type="entry name" value="VOC"/>
    <property type="match status" value="1"/>
</dbReference>
<comment type="caution">
    <text evidence="2">The sequence shown here is derived from an EMBL/GenBank/DDBJ whole genome shotgun (WGS) entry which is preliminary data.</text>
</comment>
<dbReference type="InterPro" id="IPR037523">
    <property type="entry name" value="VOC_core"/>
</dbReference>
<evidence type="ECO:0000259" key="1">
    <source>
        <dbReference type="PROSITE" id="PS51819"/>
    </source>
</evidence>
<dbReference type="Pfam" id="PF18029">
    <property type="entry name" value="Glyoxalase_6"/>
    <property type="match status" value="2"/>
</dbReference>